<dbReference type="PROSITE" id="PS00163">
    <property type="entry name" value="FUMARATE_LYASES"/>
    <property type="match status" value="1"/>
</dbReference>
<dbReference type="Gene3D" id="1.10.275.10">
    <property type="entry name" value="Fumarase/aspartase (N-terminal domain)"/>
    <property type="match status" value="1"/>
</dbReference>
<evidence type="ECO:0000256" key="6">
    <source>
        <dbReference type="RuleBase" id="RU362017"/>
    </source>
</evidence>
<feature type="domain" description="Fumarase C C-terminal" evidence="9">
    <location>
        <begin position="414"/>
        <end position="467"/>
    </location>
</feature>
<dbReference type="PANTHER" id="PTHR42696:SF2">
    <property type="entry name" value="ASPARTATE AMMONIA-LYASE"/>
    <property type="match status" value="1"/>
</dbReference>
<evidence type="ECO:0000256" key="1">
    <source>
        <dbReference type="ARBA" id="ARBA00005596"/>
    </source>
</evidence>
<keyword evidence="7" id="KW-0175">Coiled coil</keyword>
<organism evidence="10 11">
    <name type="scientific">Profundicola chukchiensis</name>
    <dbReference type="NCBI Taxonomy" id="2961959"/>
    <lineage>
        <taxon>Bacteria</taxon>
        <taxon>Pseudomonadati</taxon>
        <taxon>Bacteroidota</taxon>
        <taxon>Flavobacteriia</taxon>
        <taxon>Flavobacteriales</taxon>
        <taxon>Weeksellaceae</taxon>
        <taxon>Profundicola</taxon>
    </lineage>
</organism>
<dbReference type="GO" id="GO:0005829">
    <property type="term" value="C:cytosol"/>
    <property type="evidence" value="ECO:0007669"/>
    <property type="project" value="TreeGrafter"/>
</dbReference>
<dbReference type="InterPro" id="IPR018951">
    <property type="entry name" value="Fumarase_C_C"/>
</dbReference>
<dbReference type="RefSeq" id="WP_304420384.1">
    <property type="nucleotide sequence ID" value="NZ_JANCMU010000002.1"/>
</dbReference>
<evidence type="ECO:0000313" key="11">
    <source>
        <dbReference type="Proteomes" id="UP001152599"/>
    </source>
</evidence>
<dbReference type="EMBL" id="JANCMU010000002">
    <property type="protein sequence ID" value="MDG4945832.1"/>
    <property type="molecule type" value="Genomic_DNA"/>
</dbReference>
<dbReference type="PRINTS" id="PR00145">
    <property type="entry name" value="ARGSUCLYASE"/>
</dbReference>
<dbReference type="EC" id="4.3.1.1" evidence="2 5"/>
<evidence type="ECO:0000256" key="5">
    <source>
        <dbReference type="NCBIfam" id="TIGR00839"/>
    </source>
</evidence>
<gene>
    <name evidence="10" type="primary">aspA</name>
    <name evidence="10" type="ORF">NMK71_05350</name>
</gene>
<comment type="similarity">
    <text evidence="1 6">Belongs to the class-II fumarase/aspartase family. Aspartase subfamily.</text>
</comment>
<evidence type="ECO:0000256" key="7">
    <source>
        <dbReference type="SAM" id="Coils"/>
    </source>
</evidence>
<dbReference type="InterPro" id="IPR020557">
    <property type="entry name" value="Fumarate_lyase_CS"/>
</dbReference>
<dbReference type="Gene3D" id="1.20.200.10">
    <property type="entry name" value="Fumarase/aspartase (Central domain)"/>
    <property type="match status" value="1"/>
</dbReference>
<name>A0A9X4MYE2_9FLAO</name>
<evidence type="ECO:0000259" key="9">
    <source>
        <dbReference type="Pfam" id="PF10415"/>
    </source>
</evidence>
<feature type="coiled-coil region" evidence="7">
    <location>
        <begin position="204"/>
        <end position="231"/>
    </location>
</feature>
<sequence>MSKALSGKTRLEHDLIGDREVPVEVYYGVQTLRAVENFDISGSYLYDYPEFIYAFADVKEAAAKANRDLDLLEPVLAGAIISACQAVKSGKYNDQFVVDMMQGGAGTSTNMNANEVIANIALEIMGHKKGEYQYCHPNNHVNLSQSTNDAYPTALKIALYRSITALEKELKLLIKSFKSKGKEFKKVIKMGRTQLQDAVPMTLGQEFKAFAANLKEEIERLQQNKKLLLEVNMGATAIGTGINSDPDYTPLCIEHLRDITNLKVKAASNMIEATSDTGVFIMNSSTIKRLAVKLSKISNDLRLLSSGPRTGINEINLPAVQPGSSIMPGKVNPVIPEVVNQIAFRVIGNDLTITMGSEAGQLQLNVMEPVIAFSLLENVEMLMNGMKTLRIRCIDGITANAERCKELVMNSISLVTALNPYLGYEVSTKLAKEALETGESVYDLILKQGLMEEERLKDILKPENMIKPRKMNL</sequence>
<comment type="catalytic activity">
    <reaction evidence="6">
        <text>L-aspartate = fumarate + NH4(+)</text>
        <dbReference type="Rhea" id="RHEA:16601"/>
        <dbReference type="ChEBI" id="CHEBI:28938"/>
        <dbReference type="ChEBI" id="CHEBI:29806"/>
        <dbReference type="ChEBI" id="CHEBI:29991"/>
        <dbReference type="EC" id="4.3.1.1"/>
    </reaction>
</comment>
<dbReference type="Pfam" id="PF00206">
    <property type="entry name" value="Lyase_1"/>
    <property type="match status" value="1"/>
</dbReference>
<dbReference type="InterPro" id="IPR051546">
    <property type="entry name" value="Aspartate_Ammonia-Lyase"/>
</dbReference>
<evidence type="ECO:0000256" key="2">
    <source>
        <dbReference type="ARBA" id="ARBA00012992"/>
    </source>
</evidence>
<dbReference type="InterPro" id="IPR024083">
    <property type="entry name" value="Fumarase/histidase_N"/>
</dbReference>
<evidence type="ECO:0000313" key="10">
    <source>
        <dbReference type="EMBL" id="MDG4945832.1"/>
    </source>
</evidence>
<dbReference type="AlphaFoldDB" id="A0A9X4MYE2"/>
<dbReference type="FunFam" id="1.10.275.10:FF:000001">
    <property type="entry name" value="Fumarate hydratase, mitochondrial"/>
    <property type="match status" value="1"/>
</dbReference>
<keyword evidence="11" id="KW-1185">Reference proteome</keyword>
<dbReference type="GO" id="GO:0006099">
    <property type="term" value="P:tricarboxylic acid cycle"/>
    <property type="evidence" value="ECO:0007669"/>
    <property type="project" value="InterPro"/>
</dbReference>
<dbReference type="PRINTS" id="PR00149">
    <property type="entry name" value="FUMRATELYASE"/>
</dbReference>
<dbReference type="InterPro" id="IPR000362">
    <property type="entry name" value="Fumarate_lyase_fam"/>
</dbReference>
<dbReference type="InterPro" id="IPR008948">
    <property type="entry name" value="L-Aspartase-like"/>
</dbReference>
<dbReference type="NCBIfam" id="NF008909">
    <property type="entry name" value="PRK12273.1"/>
    <property type="match status" value="1"/>
</dbReference>
<dbReference type="FunFam" id="1.20.200.10:FF:000001">
    <property type="entry name" value="Fumarate hydratase, mitochondrial"/>
    <property type="match status" value="1"/>
</dbReference>
<dbReference type="GO" id="GO:0006531">
    <property type="term" value="P:aspartate metabolic process"/>
    <property type="evidence" value="ECO:0007669"/>
    <property type="project" value="InterPro"/>
</dbReference>
<protein>
    <recommendedName>
        <fullName evidence="3 5">Aspartate ammonia-lyase</fullName>
        <shortName evidence="6">Aspartase</shortName>
        <ecNumber evidence="2 5">4.3.1.1</ecNumber>
    </recommendedName>
</protein>
<feature type="domain" description="Fumarate lyase N-terminal" evidence="8">
    <location>
        <begin position="18"/>
        <end position="348"/>
    </location>
</feature>
<accession>A0A9X4MYE2</accession>
<dbReference type="Gene3D" id="1.10.40.30">
    <property type="entry name" value="Fumarase/aspartase (C-terminal domain)"/>
    <property type="match status" value="1"/>
</dbReference>
<dbReference type="InterPro" id="IPR022761">
    <property type="entry name" value="Fumarate_lyase_N"/>
</dbReference>
<evidence type="ECO:0000256" key="4">
    <source>
        <dbReference type="ARBA" id="ARBA00023239"/>
    </source>
</evidence>
<dbReference type="FunFam" id="1.10.40.30:FF:000002">
    <property type="entry name" value="Fumarate hydratase class II"/>
    <property type="match status" value="1"/>
</dbReference>
<dbReference type="Proteomes" id="UP001152599">
    <property type="component" value="Unassembled WGS sequence"/>
</dbReference>
<dbReference type="SUPFAM" id="SSF48557">
    <property type="entry name" value="L-aspartase-like"/>
    <property type="match status" value="1"/>
</dbReference>
<dbReference type="Pfam" id="PF10415">
    <property type="entry name" value="FumaraseC_C"/>
    <property type="match status" value="1"/>
</dbReference>
<reference evidence="10" key="1">
    <citation type="submission" date="2022-07" db="EMBL/GenBank/DDBJ databases">
        <title>Description and genome-wide analysis of Profundicola chukchiensis gen. nov., sp. nov., marine bacteria isolated from bottom sediments of the Chukchi Sea.</title>
        <authorList>
            <person name="Romanenko L."/>
            <person name="Otstavnykh N."/>
            <person name="Kurilenko V."/>
            <person name="Eremeev V."/>
            <person name="Velansky P."/>
            <person name="Mikhailov V."/>
            <person name="Isaeva M."/>
        </authorList>
    </citation>
    <scope>NUCLEOTIDE SEQUENCE</scope>
    <source>
        <strain evidence="10">KMM 9713</strain>
    </source>
</reference>
<proteinExistence type="inferred from homology"/>
<dbReference type="InterPro" id="IPR004708">
    <property type="entry name" value="ApsA"/>
</dbReference>
<dbReference type="GO" id="GO:0008797">
    <property type="term" value="F:aspartate ammonia-lyase activity"/>
    <property type="evidence" value="ECO:0007669"/>
    <property type="project" value="UniProtKB-UniRule"/>
</dbReference>
<evidence type="ECO:0000256" key="3">
    <source>
        <dbReference type="ARBA" id="ARBA00016146"/>
    </source>
</evidence>
<dbReference type="NCBIfam" id="TIGR00839">
    <property type="entry name" value="aspA"/>
    <property type="match status" value="1"/>
</dbReference>
<keyword evidence="4 6" id="KW-0456">Lyase</keyword>
<evidence type="ECO:0000259" key="8">
    <source>
        <dbReference type="Pfam" id="PF00206"/>
    </source>
</evidence>
<dbReference type="CDD" id="cd01357">
    <property type="entry name" value="Aspartase"/>
    <property type="match status" value="1"/>
</dbReference>
<comment type="caution">
    <text evidence="10">The sequence shown here is derived from an EMBL/GenBank/DDBJ whole genome shotgun (WGS) entry which is preliminary data.</text>
</comment>
<dbReference type="PANTHER" id="PTHR42696">
    <property type="entry name" value="ASPARTATE AMMONIA-LYASE"/>
    <property type="match status" value="1"/>
</dbReference>